<name>A0AAV4M631_CAEEX</name>
<accession>A0AAV4M631</accession>
<evidence type="ECO:0000313" key="2">
    <source>
        <dbReference type="Proteomes" id="UP001054945"/>
    </source>
</evidence>
<dbReference type="AlphaFoldDB" id="A0AAV4M631"/>
<reference evidence="1 2" key="1">
    <citation type="submission" date="2021-06" db="EMBL/GenBank/DDBJ databases">
        <title>Caerostris extrusa draft genome.</title>
        <authorList>
            <person name="Kono N."/>
            <person name="Arakawa K."/>
        </authorList>
    </citation>
    <scope>NUCLEOTIDE SEQUENCE [LARGE SCALE GENOMIC DNA]</scope>
</reference>
<dbReference type="EMBL" id="BPLR01001908">
    <property type="protein sequence ID" value="GIX67839.1"/>
    <property type="molecule type" value="Genomic_DNA"/>
</dbReference>
<organism evidence="1 2">
    <name type="scientific">Caerostris extrusa</name>
    <name type="common">Bark spider</name>
    <name type="synonym">Caerostris bankana</name>
    <dbReference type="NCBI Taxonomy" id="172846"/>
    <lineage>
        <taxon>Eukaryota</taxon>
        <taxon>Metazoa</taxon>
        <taxon>Ecdysozoa</taxon>
        <taxon>Arthropoda</taxon>
        <taxon>Chelicerata</taxon>
        <taxon>Arachnida</taxon>
        <taxon>Araneae</taxon>
        <taxon>Araneomorphae</taxon>
        <taxon>Entelegynae</taxon>
        <taxon>Araneoidea</taxon>
        <taxon>Araneidae</taxon>
        <taxon>Caerostris</taxon>
    </lineage>
</organism>
<sequence length="75" mass="8698">MLLEFHRVDTLSVDLENGRIEISDMSYKQSMKRTVSAGRKTSDERAYLCWASTCAVIPYRLAERARLKIALFTKR</sequence>
<evidence type="ECO:0000313" key="1">
    <source>
        <dbReference type="EMBL" id="GIX67839.1"/>
    </source>
</evidence>
<keyword evidence="2" id="KW-1185">Reference proteome</keyword>
<protein>
    <submittedName>
        <fullName evidence="1">Uncharacterized protein</fullName>
    </submittedName>
</protein>
<gene>
    <name evidence="1" type="ORF">CEXT_741351</name>
</gene>
<proteinExistence type="predicted"/>
<dbReference type="Proteomes" id="UP001054945">
    <property type="component" value="Unassembled WGS sequence"/>
</dbReference>
<comment type="caution">
    <text evidence="1">The sequence shown here is derived from an EMBL/GenBank/DDBJ whole genome shotgun (WGS) entry which is preliminary data.</text>
</comment>